<evidence type="ECO:0000256" key="4">
    <source>
        <dbReference type="ARBA" id="ARBA00022825"/>
    </source>
</evidence>
<keyword evidence="3" id="KW-0378">Hydrolase</keyword>
<dbReference type="Pfam" id="PF13365">
    <property type="entry name" value="Trypsin_2"/>
    <property type="match status" value="1"/>
</dbReference>
<evidence type="ECO:0000256" key="5">
    <source>
        <dbReference type="SAM" id="MobiDB-lite"/>
    </source>
</evidence>
<dbReference type="SUPFAM" id="SSF50494">
    <property type="entry name" value="Trypsin-like serine proteases"/>
    <property type="match status" value="1"/>
</dbReference>
<dbReference type="PRINTS" id="PR00834">
    <property type="entry name" value="PROTEASES2C"/>
</dbReference>
<dbReference type="PANTHER" id="PTHR22939:SF129">
    <property type="entry name" value="SERINE PROTEASE HTRA2, MITOCHONDRIAL"/>
    <property type="match status" value="1"/>
</dbReference>
<dbReference type="Gene3D" id="2.40.10.120">
    <property type="match status" value="1"/>
</dbReference>
<feature type="compositionally biased region" description="Polar residues" evidence="5">
    <location>
        <begin position="78"/>
        <end position="93"/>
    </location>
</feature>
<name>A0A5Q0C9L2_9HYPH</name>
<sequence>MAGDCVPYRLRSVAMAVGALLFILGSFDIADARQPLSASLAPMSLAPMLSRVIPTIVSISVRGKSADQQDDTLYLTPGAQSRPSSSGTAVGQTSETTGAGIITDAQHGYILTNNHVIEGATSIKVTIASGETYDAATVGTDGQTDLAVIKIKAVGLAQAVLGDSSSLKVGDYVVAIGTPYGLGKSATFGIVSALDRSGLGLSSQEGFIQTDASLNPGNSGGALVDLEGKVVGINTAILGPSGANIGIGFAVPMNTASVIMRELVAHGEIRRGQLGVQVQDSSADFAKALGVDATTGALINEVLPQSPGEKAGLIAGDIVAAIDGVSISGAAQLSARISALPPETVVKLTVLRRSGKAEITARLGTASAADATSGSVDYVDGVGLLDQIILQTLDSTSDAFGKVQGAVISSISDSSPAGAAGLQPGDVIISVHQTNATTPQMVVDLSKAATDVLLLGIFRDDHKTFVVVKR</sequence>
<evidence type="ECO:0000259" key="6">
    <source>
        <dbReference type="PROSITE" id="PS50106"/>
    </source>
</evidence>
<evidence type="ECO:0000256" key="1">
    <source>
        <dbReference type="ARBA" id="ARBA00010541"/>
    </source>
</evidence>
<feature type="region of interest" description="Disordered" evidence="5">
    <location>
        <begin position="74"/>
        <end position="93"/>
    </location>
</feature>
<dbReference type="InterPro" id="IPR036034">
    <property type="entry name" value="PDZ_sf"/>
</dbReference>
<organism evidence="7 8">
    <name type="scientific">Rhizobium grahamii</name>
    <dbReference type="NCBI Taxonomy" id="1120045"/>
    <lineage>
        <taxon>Bacteria</taxon>
        <taxon>Pseudomonadati</taxon>
        <taxon>Pseudomonadota</taxon>
        <taxon>Alphaproteobacteria</taxon>
        <taxon>Hyphomicrobiales</taxon>
        <taxon>Rhizobiaceae</taxon>
        <taxon>Rhizobium/Agrobacterium group</taxon>
        <taxon>Rhizobium</taxon>
    </lineage>
</organism>
<feature type="domain" description="PDZ" evidence="6">
    <location>
        <begin position="263"/>
        <end position="354"/>
    </location>
</feature>
<dbReference type="InterPro" id="IPR009003">
    <property type="entry name" value="Peptidase_S1_PA"/>
</dbReference>
<dbReference type="SUPFAM" id="SSF50156">
    <property type="entry name" value="PDZ domain-like"/>
    <property type="match status" value="2"/>
</dbReference>
<dbReference type="Pfam" id="PF00595">
    <property type="entry name" value="PDZ"/>
    <property type="match status" value="1"/>
</dbReference>
<dbReference type="EMBL" id="CP043498">
    <property type="protein sequence ID" value="QFY61094.1"/>
    <property type="molecule type" value="Genomic_DNA"/>
</dbReference>
<feature type="domain" description="PDZ" evidence="6">
    <location>
        <begin position="405"/>
        <end position="461"/>
    </location>
</feature>
<comment type="similarity">
    <text evidence="1">Belongs to the peptidase S1C family.</text>
</comment>
<protein>
    <submittedName>
        <fullName evidence="7">PDZ domain-containing protein</fullName>
    </submittedName>
</protein>
<dbReference type="InterPro" id="IPR001940">
    <property type="entry name" value="Peptidase_S1C"/>
</dbReference>
<dbReference type="InterPro" id="IPR001478">
    <property type="entry name" value="PDZ"/>
</dbReference>
<keyword evidence="4" id="KW-0720">Serine protease</keyword>
<dbReference type="OrthoDB" id="7358927at2"/>
<reference evidence="7 8" key="1">
    <citation type="submission" date="2019-08" db="EMBL/GenBank/DDBJ databases">
        <title>Prosopis cineraria nodule microbiome.</title>
        <authorList>
            <person name="Ali R."/>
            <person name="Chaluvadi S.R."/>
            <person name="Wang X."/>
        </authorList>
    </citation>
    <scope>NUCLEOTIDE SEQUENCE [LARGE SCALE GENOMIC DNA]</scope>
    <source>
        <strain evidence="7 8">BG7</strain>
    </source>
</reference>
<keyword evidence="2" id="KW-0645">Protease</keyword>
<evidence type="ECO:0000313" key="8">
    <source>
        <dbReference type="Proteomes" id="UP000326881"/>
    </source>
</evidence>
<gene>
    <name evidence="7" type="ORF">FZ934_12120</name>
</gene>
<keyword evidence="8" id="KW-1185">Reference proteome</keyword>
<dbReference type="Pfam" id="PF17820">
    <property type="entry name" value="PDZ_6"/>
    <property type="match status" value="1"/>
</dbReference>
<dbReference type="RefSeq" id="WP_153271261.1">
    <property type="nucleotide sequence ID" value="NZ_CP043498.1"/>
</dbReference>
<dbReference type="AlphaFoldDB" id="A0A5Q0C9L2"/>
<dbReference type="KEGG" id="rgr:FZ934_12120"/>
<dbReference type="GO" id="GO:0012501">
    <property type="term" value="P:programmed cell death"/>
    <property type="evidence" value="ECO:0007669"/>
    <property type="project" value="TreeGrafter"/>
</dbReference>
<dbReference type="PROSITE" id="PS50106">
    <property type="entry name" value="PDZ"/>
    <property type="match status" value="2"/>
</dbReference>
<evidence type="ECO:0000313" key="7">
    <source>
        <dbReference type="EMBL" id="QFY61094.1"/>
    </source>
</evidence>
<dbReference type="Gene3D" id="2.30.42.10">
    <property type="match status" value="2"/>
</dbReference>
<dbReference type="GO" id="GO:0004252">
    <property type="term" value="F:serine-type endopeptidase activity"/>
    <property type="evidence" value="ECO:0007669"/>
    <property type="project" value="InterPro"/>
</dbReference>
<evidence type="ECO:0000256" key="2">
    <source>
        <dbReference type="ARBA" id="ARBA00022670"/>
    </source>
</evidence>
<proteinExistence type="inferred from homology"/>
<evidence type="ECO:0000256" key="3">
    <source>
        <dbReference type="ARBA" id="ARBA00022801"/>
    </source>
</evidence>
<dbReference type="PANTHER" id="PTHR22939">
    <property type="entry name" value="SERINE PROTEASE FAMILY S1C HTRA-RELATED"/>
    <property type="match status" value="1"/>
</dbReference>
<dbReference type="SMART" id="SM00228">
    <property type="entry name" value="PDZ"/>
    <property type="match status" value="2"/>
</dbReference>
<dbReference type="GO" id="GO:0006508">
    <property type="term" value="P:proteolysis"/>
    <property type="evidence" value="ECO:0007669"/>
    <property type="project" value="UniProtKB-KW"/>
</dbReference>
<dbReference type="Proteomes" id="UP000326881">
    <property type="component" value="Chromosome"/>
</dbReference>
<dbReference type="InterPro" id="IPR041489">
    <property type="entry name" value="PDZ_6"/>
</dbReference>
<accession>A0A5Q0C9L2</accession>